<dbReference type="Gene3D" id="3.40.50.300">
    <property type="entry name" value="P-loop containing nucleotide triphosphate hydrolases"/>
    <property type="match status" value="2"/>
</dbReference>
<evidence type="ECO:0000259" key="8">
    <source>
        <dbReference type="SMART" id="SM00968"/>
    </source>
</evidence>
<dbReference type="InterPro" id="IPR003395">
    <property type="entry name" value="RecF/RecN/SMC_N"/>
</dbReference>
<dbReference type="Proteomes" id="UP000199208">
    <property type="component" value="Unassembled WGS sequence"/>
</dbReference>
<dbReference type="InterPro" id="IPR027417">
    <property type="entry name" value="P-loop_NTPase"/>
</dbReference>
<name>A0A1G5RT37_9FIRM</name>
<keyword evidence="5 7" id="KW-0175">Coiled coil</keyword>
<feature type="coiled-coil region" evidence="7">
    <location>
        <begin position="482"/>
        <end position="516"/>
    </location>
</feature>
<dbReference type="SMART" id="SM00968">
    <property type="entry name" value="SMC_hinge"/>
    <property type="match status" value="1"/>
</dbReference>
<dbReference type="EMBL" id="FMWL01000002">
    <property type="protein sequence ID" value="SCZ76910.1"/>
    <property type="molecule type" value="Genomic_DNA"/>
</dbReference>
<comment type="similarity">
    <text evidence="7">Belongs to the SMC family.</text>
</comment>
<dbReference type="PIRSF" id="PIRSF005719">
    <property type="entry name" value="SMC"/>
    <property type="match status" value="1"/>
</dbReference>
<dbReference type="SUPFAM" id="SSF75553">
    <property type="entry name" value="Smc hinge domain"/>
    <property type="match status" value="1"/>
</dbReference>
<keyword evidence="2 7" id="KW-0963">Cytoplasm</keyword>
<evidence type="ECO:0000256" key="3">
    <source>
        <dbReference type="ARBA" id="ARBA00022741"/>
    </source>
</evidence>
<keyword evidence="10" id="KW-1185">Reference proteome</keyword>
<dbReference type="CDD" id="cd03278">
    <property type="entry name" value="ABC_SMC_barmotin"/>
    <property type="match status" value="2"/>
</dbReference>
<keyword evidence="6 7" id="KW-0238">DNA-binding</keyword>
<evidence type="ECO:0000256" key="1">
    <source>
        <dbReference type="ARBA" id="ARBA00004496"/>
    </source>
</evidence>
<dbReference type="GO" id="GO:0007062">
    <property type="term" value="P:sister chromatid cohesion"/>
    <property type="evidence" value="ECO:0007669"/>
    <property type="project" value="InterPro"/>
</dbReference>
<dbReference type="GO" id="GO:0005524">
    <property type="term" value="F:ATP binding"/>
    <property type="evidence" value="ECO:0007669"/>
    <property type="project" value="UniProtKB-UniRule"/>
</dbReference>
<proteinExistence type="inferred from homology"/>
<evidence type="ECO:0000313" key="9">
    <source>
        <dbReference type="EMBL" id="SCZ76910.1"/>
    </source>
</evidence>
<comment type="subunit">
    <text evidence="7">Homodimer.</text>
</comment>
<dbReference type="FunFam" id="3.40.50.300:FF:000901">
    <property type="entry name" value="Chromosome partition protein Smc"/>
    <property type="match status" value="1"/>
</dbReference>
<evidence type="ECO:0000256" key="6">
    <source>
        <dbReference type="ARBA" id="ARBA00023125"/>
    </source>
</evidence>
<dbReference type="GO" id="GO:0005737">
    <property type="term" value="C:cytoplasm"/>
    <property type="evidence" value="ECO:0007669"/>
    <property type="project" value="UniProtKB-SubCell"/>
</dbReference>
<evidence type="ECO:0000256" key="2">
    <source>
        <dbReference type="ARBA" id="ARBA00022490"/>
    </source>
</evidence>
<evidence type="ECO:0000256" key="4">
    <source>
        <dbReference type="ARBA" id="ARBA00022840"/>
    </source>
</evidence>
<accession>A0A1G5RT37</accession>
<dbReference type="InterPro" id="IPR024704">
    <property type="entry name" value="SMC"/>
</dbReference>
<reference evidence="9 10" key="1">
    <citation type="submission" date="2016-10" db="EMBL/GenBank/DDBJ databases">
        <authorList>
            <person name="de Groot N.N."/>
        </authorList>
    </citation>
    <scope>NUCLEOTIDE SEQUENCE [LARGE SCALE GENOMIC DNA]</scope>
    <source>
        <strain evidence="9 10">DSM 2784</strain>
    </source>
</reference>
<dbReference type="GO" id="GO:0003677">
    <property type="term" value="F:DNA binding"/>
    <property type="evidence" value="ECO:0007669"/>
    <property type="project" value="UniProtKB-UniRule"/>
</dbReference>
<evidence type="ECO:0000256" key="7">
    <source>
        <dbReference type="HAMAP-Rule" id="MF_01894"/>
    </source>
</evidence>
<dbReference type="HAMAP" id="MF_01894">
    <property type="entry name" value="Smc_prok"/>
    <property type="match status" value="1"/>
</dbReference>
<dbReference type="Gene3D" id="3.30.70.1620">
    <property type="match status" value="1"/>
</dbReference>
<dbReference type="GO" id="GO:0030261">
    <property type="term" value="P:chromosome condensation"/>
    <property type="evidence" value="ECO:0007669"/>
    <property type="project" value="InterPro"/>
</dbReference>
<dbReference type="InterPro" id="IPR010935">
    <property type="entry name" value="SMC_hinge"/>
</dbReference>
<comment type="function">
    <text evidence="7">Required for chromosome condensation and partitioning.</text>
</comment>
<gene>
    <name evidence="7" type="primary">smc</name>
    <name evidence="9" type="ORF">SAMN03080599_00468</name>
</gene>
<dbReference type="FunFam" id="3.40.50.300:FF:000984">
    <property type="entry name" value="Chromosome partition protein Smc"/>
    <property type="match status" value="1"/>
</dbReference>
<comment type="subcellular location">
    <subcellularLocation>
        <location evidence="1 7">Cytoplasm</location>
    </subcellularLocation>
</comment>
<dbReference type="InterPro" id="IPR036277">
    <property type="entry name" value="SMC_hinge_sf"/>
</dbReference>
<dbReference type="STRING" id="1120920.SAMN03080599_00468"/>
<evidence type="ECO:0000313" key="10">
    <source>
        <dbReference type="Proteomes" id="UP000199208"/>
    </source>
</evidence>
<feature type="binding site" evidence="7">
    <location>
        <begin position="32"/>
        <end position="39"/>
    </location>
    <ligand>
        <name>ATP</name>
        <dbReference type="ChEBI" id="CHEBI:30616"/>
    </ligand>
</feature>
<feature type="coiled-coil region" evidence="7">
    <location>
        <begin position="881"/>
        <end position="908"/>
    </location>
</feature>
<dbReference type="GO" id="GO:0016887">
    <property type="term" value="F:ATP hydrolysis activity"/>
    <property type="evidence" value="ECO:0007669"/>
    <property type="project" value="InterPro"/>
</dbReference>
<keyword evidence="4 7" id="KW-0067">ATP-binding</keyword>
<feature type="coiled-coil region" evidence="7">
    <location>
        <begin position="167"/>
        <end position="201"/>
    </location>
</feature>
<dbReference type="Pfam" id="PF02463">
    <property type="entry name" value="SMC_N"/>
    <property type="match status" value="1"/>
</dbReference>
<dbReference type="GO" id="GO:0007059">
    <property type="term" value="P:chromosome segregation"/>
    <property type="evidence" value="ECO:0007669"/>
    <property type="project" value="UniProtKB-UniRule"/>
</dbReference>
<dbReference type="Pfam" id="PF06470">
    <property type="entry name" value="SMC_hinge"/>
    <property type="match status" value="1"/>
</dbReference>
<evidence type="ECO:0000256" key="5">
    <source>
        <dbReference type="ARBA" id="ARBA00023054"/>
    </source>
</evidence>
<sequence length="1189" mass="133608">MYLKKIELKGFKSFADRTTIDLMQGLTCVVGPNGSGKSNITDAIRWVLGEQKVKTLRGAKMEDVIFNGTHRRSALGVAEVSLHFSNEDRRFPIDFSEIVLARRLYRSGESEYLINDAPCRLKDVRELFMDTGVGTEGYSLIGQGRIDSIISGSSEDRRMIFEEAAGIVKYKQKKREALKKLDNTELNLMRLEDLSMDLKSRLGPLEQESEKAKTFVSLSEALREIEVAVFLADYDKLTVKLDKVIGEYDRISEEKEAEEQALTGNKERLATLEETLNSMEQHWQSLEDDRLKFNNEDKALDGDLALWDEKLRNAELEYGRLQETLDQEKGEQTALEVEGRALAEAELQVTEKLASLRAVLNERQAAMEALARTLTELETVESGARSEAIALISKSERAASEIRVKRDYIGHLEERIESLTQEASSAGAQLGAVSQRLRETAGLKEQALKRRNALMGKVEVQAAERQSRIDQLRCLEEKKGHEENHRHKLMAEREALENLEKNYEGYDLSVKRLMQDLKRDPASSSAAQGVLGVLAEKIQVSKGYETAIEVALGRGAQNVICDNEKTAKGLIERLKAKQLGRVTFLPLSLVGKSQGNASQLEGLQGFVGMADSLVEAPEAIQPAVRHLIGRTAVFEAYDEAVEAFRRTGGKWRLVTKAGEVFSPSGSITGGSRQQSGGVLARKGKISLLKEQIKARSESLKTLDQDLASLKAQVEGEDLVRQELAAEVTAVDTEIAAFEFKETALTEDQKRLQDRIERLDKERDEQSDHVLRIREENAALEKDIEGWKASSSELESVVMAQEARRIELRTAYEVLSEQLSGIRVDTATQEQSLSSITKELRRVEETRLRSVDRAELAASRLKQLEADRRETVRLKAESFEKKIELRVLLQKLEAERAEIASQREAGRVELTALRQSVTQKSEVLEMQREALHRVEMQRERYLLERASLLTQLYDKYEIDLEEARQKPLEVDLSTAQTQTKALRSKLKALGDVNVSAIKEYEEVSERYSFMKGQMDDLIQGEQALKKVIRELDHAMKAQFRDSFALIGEAFQRTFKRLFSGGTAQVRLSDPSDPLESDIEIYVQPPGKKLQHLHLLSGGEKALTAIALLFAILEVKPAPFCVLDEIEAALDDVNVDRFALYLKDVSEKAQFVVITHRKGTMEIADALYGVTMEEYGVSRVVSVKLEEIAVS</sequence>
<protein>
    <recommendedName>
        <fullName evidence="7">Chromosome partition protein Smc</fullName>
    </recommendedName>
</protein>
<dbReference type="PANTHER" id="PTHR43977">
    <property type="entry name" value="STRUCTURAL MAINTENANCE OF CHROMOSOMES PROTEIN 3"/>
    <property type="match status" value="1"/>
</dbReference>
<dbReference type="AlphaFoldDB" id="A0A1G5RT37"/>
<dbReference type="GO" id="GO:0006260">
    <property type="term" value="P:DNA replication"/>
    <property type="evidence" value="ECO:0007669"/>
    <property type="project" value="UniProtKB-UniRule"/>
</dbReference>
<dbReference type="RefSeq" id="WP_170829239.1">
    <property type="nucleotide sequence ID" value="NZ_FMWL01000002.1"/>
</dbReference>
<dbReference type="Gene3D" id="1.20.1060.20">
    <property type="match status" value="1"/>
</dbReference>
<dbReference type="SUPFAM" id="SSF52540">
    <property type="entry name" value="P-loop containing nucleoside triphosphate hydrolases"/>
    <property type="match status" value="1"/>
</dbReference>
<dbReference type="GO" id="GO:0005694">
    <property type="term" value="C:chromosome"/>
    <property type="evidence" value="ECO:0007669"/>
    <property type="project" value="InterPro"/>
</dbReference>
<comment type="domain">
    <text evidence="7">Contains large globular domains required for ATP hydrolysis at each terminus and a third globular domain forming a flexible hinge near the middle of the molecule. These domains are separated by coiled-coil structures.</text>
</comment>
<keyword evidence="3 7" id="KW-0547">Nucleotide-binding</keyword>
<feature type="coiled-coil region" evidence="7">
    <location>
        <begin position="741"/>
        <end position="789"/>
    </location>
</feature>
<dbReference type="NCBIfam" id="TIGR02168">
    <property type="entry name" value="SMC_prok_B"/>
    <property type="match status" value="1"/>
</dbReference>
<organism evidence="9 10">
    <name type="scientific">Acidaminobacter hydrogenoformans DSM 2784</name>
    <dbReference type="NCBI Taxonomy" id="1120920"/>
    <lineage>
        <taxon>Bacteria</taxon>
        <taxon>Bacillati</taxon>
        <taxon>Bacillota</taxon>
        <taxon>Clostridia</taxon>
        <taxon>Peptostreptococcales</taxon>
        <taxon>Acidaminobacteraceae</taxon>
        <taxon>Acidaminobacter</taxon>
    </lineage>
</organism>
<feature type="coiled-coil region" evidence="7">
    <location>
        <begin position="241"/>
        <end position="331"/>
    </location>
</feature>
<feature type="domain" description="SMC hinge" evidence="8">
    <location>
        <begin position="528"/>
        <end position="644"/>
    </location>
</feature>
<dbReference type="InterPro" id="IPR011890">
    <property type="entry name" value="SMC_prok"/>
</dbReference>